<keyword evidence="3" id="KW-1003">Cell membrane</keyword>
<dbReference type="Proteomes" id="UP001596472">
    <property type="component" value="Unassembled WGS sequence"/>
</dbReference>
<feature type="transmembrane region" description="Helical" evidence="9">
    <location>
        <begin position="593"/>
        <end position="613"/>
    </location>
</feature>
<evidence type="ECO:0000256" key="10">
    <source>
        <dbReference type="SAM" id="SignalP"/>
    </source>
</evidence>
<dbReference type="Pfam" id="PF12795">
    <property type="entry name" value="MscS_porin"/>
    <property type="match status" value="1"/>
</dbReference>
<dbReference type="Gene3D" id="1.10.287.1260">
    <property type="match status" value="1"/>
</dbReference>
<dbReference type="InterPro" id="IPR023408">
    <property type="entry name" value="MscS_beta-dom_sf"/>
</dbReference>
<dbReference type="RefSeq" id="WP_379709457.1">
    <property type="nucleotide sequence ID" value="NZ_JBHTBS010000002.1"/>
</dbReference>
<name>A0ABW2L225_9BACT</name>
<keyword evidence="5 9" id="KW-1133">Transmembrane helix</keyword>
<evidence type="ECO:0000256" key="8">
    <source>
        <dbReference type="SAM" id="MobiDB-lite"/>
    </source>
</evidence>
<feature type="transmembrane region" description="Helical" evidence="9">
    <location>
        <begin position="510"/>
        <end position="530"/>
    </location>
</feature>
<comment type="subcellular location">
    <subcellularLocation>
        <location evidence="1">Cell membrane</location>
        <topology evidence="1">Multi-pass membrane protein</topology>
    </subcellularLocation>
</comment>
<dbReference type="Pfam" id="PF21082">
    <property type="entry name" value="MS_channel_3rd"/>
    <property type="match status" value="1"/>
</dbReference>
<feature type="transmembrane region" description="Helical" evidence="9">
    <location>
        <begin position="707"/>
        <end position="729"/>
    </location>
</feature>
<feature type="transmembrane region" description="Helical" evidence="9">
    <location>
        <begin position="741"/>
        <end position="760"/>
    </location>
</feature>
<evidence type="ECO:0000256" key="9">
    <source>
        <dbReference type="SAM" id="Phobius"/>
    </source>
</evidence>
<feature type="coiled-coil region" evidence="7">
    <location>
        <begin position="319"/>
        <end position="346"/>
    </location>
</feature>
<feature type="domain" description="Mechanosensitive ion channel transmembrane helices 2/3" evidence="15">
    <location>
        <begin position="901"/>
        <end position="938"/>
    </location>
</feature>
<dbReference type="SUPFAM" id="SSF50182">
    <property type="entry name" value="Sm-like ribonucleoproteins"/>
    <property type="match status" value="1"/>
</dbReference>
<evidence type="ECO:0000256" key="2">
    <source>
        <dbReference type="ARBA" id="ARBA00008017"/>
    </source>
</evidence>
<feature type="transmembrane region" description="Helical" evidence="9">
    <location>
        <begin position="852"/>
        <end position="873"/>
    </location>
</feature>
<keyword evidence="10" id="KW-0732">Signal</keyword>
<feature type="chain" id="PRO_5046243090" evidence="10">
    <location>
        <begin position="28"/>
        <end position="1124"/>
    </location>
</feature>
<dbReference type="Pfam" id="PF12794">
    <property type="entry name" value="MscS_TM"/>
    <property type="match status" value="1"/>
</dbReference>
<evidence type="ECO:0000259" key="13">
    <source>
        <dbReference type="Pfam" id="PF12795"/>
    </source>
</evidence>
<evidence type="ECO:0000256" key="7">
    <source>
        <dbReference type="SAM" id="Coils"/>
    </source>
</evidence>
<feature type="domain" description="Mechanosensitive ion channel MscS C-terminal" evidence="14">
    <location>
        <begin position="1014"/>
        <end position="1096"/>
    </location>
</feature>
<feature type="domain" description="Mechanosensitive ion channel MscS porin" evidence="13">
    <location>
        <begin position="63"/>
        <end position="270"/>
    </location>
</feature>
<protein>
    <submittedName>
        <fullName evidence="16">Mechanosensitive ion channel domain-containing protein</fullName>
    </submittedName>
</protein>
<keyword evidence="17" id="KW-1185">Reference proteome</keyword>
<comment type="similarity">
    <text evidence="2">Belongs to the MscS (TC 1.A.23) family.</text>
</comment>
<evidence type="ECO:0000259" key="14">
    <source>
        <dbReference type="Pfam" id="PF21082"/>
    </source>
</evidence>
<dbReference type="InterPro" id="IPR010920">
    <property type="entry name" value="LSM_dom_sf"/>
</dbReference>
<accession>A0ABW2L225</accession>
<feature type="domain" description="Mechanosensitive ion channel inner membrane" evidence="12">
    <location>
        <begin position="509"/>
        <end position="838"/>
    </location>
</feature>
<dbReference type="InterPro" id="IPR052702">
    <property type="entry name" value="MscS-like_channel"/>
</dbReference>
<evidence type="ECO:0000259" key="12">
    <source>
        <dbReference type="Pfam" id="PF12794"/>
    </source>
</evidence>
<dbReference type="InterPro" id="IPR049278">
    <property type="entry name" value="MS_channel_C"/>
</dbReference>
<dbReference type="SUPFAM" id="SSF82689">
    <property type="entry name" value="Mechanosensitive channel protein MscS (YggB), C-terminal domain"/>
    <property type="match status" value="1"/>
</dbReference>
<reference evidence="17" key="1">
    <citation type="journal article" date="2019" name="Int. J. Syst. Evol. Microbiol.">
        <title>The Global Catalogue of Microorganisms (GCM) 10K type strain sequencing project: providing services to taxonomists for standard genome sequencing and annotation.</title>
        <authorList>
            <consortium name="The Broad Institute Genomics Platform"/>
            <consortium name="The Broad Institute Genome Sequencing Center for Infectious Disease"/>
            <person name="Wu L."/>
            <person name="Ma J."/>
        </authorList>
    </citation>
    <scope>NUCLEOTIDE SEQUENCE [LARGE SCALE GENOMIC DNA]</scope>
    <source>
        <strain evidence="17">CGMCC 4.1467</strain>
    </source>
</reference>
<dbReference type="PANTHER" id="PTHR30347">
    <property type="entry name" value="POTASSIUM CHANNEL RELATED"/>
    <property type="match status" value="1"/>
</dbReference>
<feature type="transmembrane region" description="Helical" evidence="9">
    <location>
        <begin position="634"/>
        <end position="653"/>
    </location>
</feature>
<dbReference type="Pfam" id="PF21088">
    <property type="entry name" value="MS_channel_1st"/>
    <property type="match status" value="1"/>
</dbReference>
<evidence type="ECO:0000259" key="15">
    <source>
        <dbReference type="Pfam" id="PF21088"/>
    </source>
</evidence>
<feature type="domain" description="Mechanosensitive ion channel MscS" evidence="11">
    <location>
        <begin position="940"/>
        <end position="1005"/>
    </location>
</feature>
<keyword evidence="6 9" id="KW-0472">Membrane</keyword>
<evidence type="ECO:0000256" key="5">
    <source>
        <dbReference type="ARBA" id="ARBA00022989"/>
    </source>
</evidence>
<dbReference type="InterPro" id="IPR006685">
    <property type="entry name" value="MscS_channel_2nd"/>
</dbReference>
<feature type="compositionally biased region" description="Pro residues" evidence="8">
    <location>
        <begin position="33"/>
        <end position="45"/>
    </location>
</feature>
<feature type="signal peptide" evidence="10">
    <location>
        <begin position="1"/>
        <end position="27"/>
    </location>
</feature>
<evidence type="ECO:0000256" key="6">
    <source>
        <dbReference type="ARBA" id="ARBA00023136"/>
    </source>
</evidence>
<organism evidence="16 17">
    <name type="scientific">Haloferula chungangensis</name>
    <dbReference type="NCBI Taxonomy" id="1048331"/>
    <lineage>
        <taxon>Bacteria</taxon>
        <taxon>Pseudomonadati</taxon>
        <taxon>Verrucomicrobiota</taxon>
        <taxon>Verrucomicrobiia</taxon>
        <taxon>Verrucomicrobiales</taxon>
        <taxon>Verrucomicrobiaceae</taxon>
        <taxon>Haloferula</taxon>
    </lineage>
</organism>
<sequence length="1124" mass="125656">MRVRNTLTRATLLGLTALAFMSGVVMGQGTTPPAAPPAPSTPPAEDPSVAGNSNLEVSDVEAQMAKIESSGLDTAAQESLKGKFGTVIARLKVAETNRSSAAYFRDSLVVAPDEVVQIHKEIERLPSTANASKVDLTLGVEGLRKVIDATRAELADLTGQLDRASDELVRVRGRPVEIGARLPKARIELADAEARLKGLSAGSDESLSKIADQMAARAAKEVLASEVDMLTQEQLSQSVRETRRLAQRDLLQRKKENLSAYSAALDERLKHQMVVDTKDLETRISALPKPPGKEDEEWEARSQELKILADKLKSSGQGLDKINRNHRDLAKRRDSVSQNYQNIQDQVKLGAVDGSFSQVLMRQMRLLPNPRPLSKEIKAHENEVRQLMLESFQIDEKQREQSGLKKEHEGDASWQKLLAIRSELLSKLRKNYAELVRESARFETDERAYRNLIVEVRKYLSAQLFWQKSSPLIGSEVMRDIPAAVSWTFSPENLGDFAAALKSIPTRQPILTWMVALVVTVLLAFRPRLIHSVEHSGKRIRKISTDRYSHTLRALLYSVLLALPLPLVVGFIGHGILGDPKESDWVLGFGEGILWMTLFLLWVLIVLEFCRPGGLGEVHLNWRERSCKVLRRSAWWLIFTYGPLSLLASTMLYEESAKHFDSAGRLFIVLAHISMIIVAAFLFSPTKGLFSSELDESHQSWFWKLRWLWYPLLVGCPLALMVLAWMGYLWTALILSIEFQVTLRILLAGVVIYGLLVRWFTIRERRIALAEALEARRARRELAEKSEQETDTPDFLEVTEEELELDDVIAQTRRLLRVAVGIATVVAVWFLWSSTLPVDRETEVALSEKGFNWLSVTQLAVLIPISLSVIKNLPGLMDLAGLRSSGLESGTRYALTTLCQYLVTAVSLAVVFRILDLDWSQFGWIAAALSVGLGFGLQEVVANFVCGIIILFERPVRIGDVISLGEVTGTVTRIRMRATTITDWDRKDFIVPNKEFITGSLMNWTLSSPVNRLVIPVGVAYGSDTRVAREILMEIAESHELVLDEPKPAASFEAFADSTLNLTLRCYLPNMDNRLKVKTELCETINERFKEAGIEIAFPQQDIHLKGIDPSILALTKRESAPKA</sequence>
<dbReference type="InterPro" id="IPR011014">
    <property type="entry name" value="MscS_channel_TM-2"/>
</dbReference>
<feature type="transmembrane region" description="Helical" evidence="9">
    <location>
        <begin position="815"/>
        <end position="832"/>
    </location>
</feature>
<dbReference type="Pfam" id="PF00924">
    <property type="entry name" value="MS_channel_2nd"/>
    <property type="match status" value="1"/>
</dbReference>
<dbReference type="InterPro" id="IPR049142">
    <property type="entry name" value="MS_channel_1st"/>
</dbReference>
<keyword evidence="4 9" id="KW-0812">Transmembrane</keyword>
<evidence type="ECO:0000313" key="17">
    <source>
        <dbReference type="Proteomes" id="UP001596472"/>
    </source>
</evidence>
<dbReference type="Gene3D" id="3.30.70.100">
    <property type="match status" value="1"/>
</dbReference>
<gene>
    <name evidence="16" type="ORF">ACFQY0_04170</name>
</gene>
<evidence type="ECO:0000256" key="3">
    <source>
        <dbReference type="ARBA" id="ARBA00022475"/>
    </source>
</evidence>
<dbReference type="Gene3D" id="2.30.30.60">
    <property type="match status" value="1"/>
</dbReference>
<feature type="coiled-coil region" evidence="7">
    <location>
        <begin position="140"/>
        <end position="174"/>
    </location>
</feature>
<proteinExistence type="inferred from homology"/>
<dbReference type="InterPro" id="IPR025692">
    <property type="entry name" value="MscS_IM_dom1"/>
</dbReference>
<dbReference type="InterPro" id="IPR011066">
    <property type="entry name" value="MscS_channel_C_sf"/>
</dbReference>
<dbReference type="InterPro" id="IPR024393">
    <property type="entry name" value="MscS_porin"/>
</dbReference>
<evidence type="ECO:0000256" key="4">
    <source>
        <dbReference type="ARBA" id="ARBA00022692"/>
    </source>
</evidence>
<feature type="transmembrane region" description="Helical" evidence="9">
    <location>
        <begin position="551"/>
        <end position="573"/>
    </location>
</feature>
<feature type="transmembrane region" description="Helical" evidence="9">
    <location>
        <begin position="665"/>
        <end position="686"/>
    </location>
</feature>
<dbReference type="SUPFAM" id="SSF82861">
    <property type="entry name" value="Mechanosensitive channel protein MscS (YggB), transmembrane region"/>
    <property type="match status" value="1"/>
</dbReference>
<evidence type="ECO:0000313" key="16">
    <source>
        <dbReference type="EMBL" id="MFC7336363.1"/>
    </source>
</evidence>
<dbReference type="PANTHER" id="PTHR30347:SF1">
    <property type="entry name" value="MECHANOSENSITIVE CHANNEL MSCK"/>
    <property type="match status" value="1"/>
</dbReference>
<feature type="transmembrane region" description="Helical" evidence="9">
    <location>
        <begin position="893"/>
        <end position="915"/>
    </location>
</feature>
<feature type="transmembrane region" description="Helical" evidence="9">
    <location>
        <begin position="921"/>
        <end position="952"/>
    </location>
</feature>
<dbReference type="EMBL" id="JBHTBS010000002">
    <property type="protein sequence ID" value="MFC7336363.1"/>
    <property type="molecule type" value="Genomic_DNA"/>
</dbReference>
<evidence type="ECO:0000256" key="1">
    <source>
        <dbReference type="ARBA" id="ARBA00004651"/>
    </source>
</evidence>
<comment type="caution">
    <text evidence="16">The sequence shown here is derived from an EMBL/GenBank/DDBJ whole genome shotgun (WGS) entry which is preliminary data.</text>
</comment>
<keyword evidence="7" id="KW-0175">Coiled coil</keyword>
<evidence type="ECO:0000259" key="11">
    <source>
        <dbReference type="Pfam" id="PF00924"/>
    </source>
</evidence>
<feature type="region of interest" description="Disordered" evidence="8">
    <location>
        <begin position="30"/>
        <end position="52"/>
    </location>
</feature>